<evidence type="ECO:0000256" key="13">
    <source>
        <dbReference type="SAM" id="MobiDB-lite"/>
    </source>
</evidence>
<dbReference type="InterPro" id="IPR001205">
    <property type="entry name" value="RNA-dir_pol_C"/>
</dbReference>
<evidence type="ECO:0000256" key="4">
    <source>
        <dbReference type="ARBA" id="ARBA00022484"/>
    </source>
</evidence>
<evidence type="ECO:0000256" key="12">
    <source>
        <dbReference type="RuleBase" id="RU003351"/>
    </source>
</evidence>
<evidence type="ECO:0000256" key="3">
    <source>
        <dbReference type="ARBA" id="ARBA00020107"/>
    </source>
</evidence>
<proteinExistence type="inferred from homology"/>
<reference evidence="15 16" key="1">
    <citation type="submission" date="2000-01" db="EMBL/GenBank/DDBJ databases">
        <title>Potyviruses in Australia.</title>
        <authorList>
            <person name="Mackenzie A.M."/>
            <person name="Gibbs A.J."/>
            <person name="Wei K."/>
        </authorList>
    </citation>
    <scope>NUCLEOTIDE SEQUENCE [LARGE SCALE GENOMIC DNA]</scope>
</reference>
<accession>Q99HQ3</accession>
<evidence type="ECO:0000256" key="2">
    <source>
        <dbReference type="ARBA" id="ARBA00006064"/>
    </source>
</evidence>
<feature type="compositionally biased region" description="Basic and acidic residues" evidence="13">
    <location>
        <begin position="224"/>
        <end position="256"/>
    </location>
</feature>
<sequence length="489" mass="55474">GNNSGQPSTVVDNTFMVVISVYYACIKLRWSREDIQNNLVFFANGDDIILAVPPSFSTLLDSMTKSFSELGLNYDFSERTMKREDLWFMSHQAKLVDGLYIPKLEMERIVSILEWDRSNELMHRTETICAAMIEAWGYTDLLLEIRKFYMWMLQKPEFRELAGVGKTPYIAETALKKLYTDKDATQEEIENYMRVLCAQHIDGCCESVSLQFGQQQAGNLDAGADGKKKTTDKSSKSDETKGNEGENRGEQRDKDVNAGSRGSVVPRLQKITKRMNLPMVKGTMILDLDHLIEYKPDQTKLFNTRATDAQFAAWYEGVQSEYELNDAPMGSVMNGFMVWCIDNGTSPDINGVWVMMDGDEQVEYPLKPMVENAKPTLRQIMHHFSDAAEAYIEMRCASGPYMPRYGLLRNLRDKNLARYAFDFYEVNAKTSDRAREAVAQMKAAALSNVNNKLFGLDGNVATSIEDTERHTARDVNQNMHTLLGVVPVQ</sequence>
<evidence type="ECO:0000259" key="14">
    <source>
        <dbReference type="PROSITE" id="PS50507"/>
    </source>
</evidence>
<feature type="non-terminal residue" evidence="15">
    <location>
        <position position="1"/>
    </location>
</feature>
<protein>
    <recommendedName>
        <fullName evidence="3">Genome polyprotein</fullName>
    </recommendedName>
</protein>
<organism evidence="15 16">
    <name type="scientific">Clitoria virus Y</name>
    <dbReference type="NCBI Taxonomy" id="114891"/>
    <lineage>
        <taxon>Viruses</taxon>
        <taxon>Riboviria</taxon>
        <taxon>Orthornavirae</taxon>
        <taxon>Pisuviricota</taxon>
        <taxon>Stelpaviricetes</taxon>
        <taxon>Patatavirales</taxon>
        <taxon>Potyviridae</taxon>
        <taxon>Potyvirus</taxon>
        <taxon>Potyvirus clitoriae</taxon>
    </lineage>
</organism>
<evidence type="ECO:0000313" key="15">
    <source>
        <dbReference type="EMBL" id="AAK00711.1"/>
    </source>
</evidence>
<feature type="region of interest" description="Disordered" evidence="13">
    <location>
        <begin position="218"/>
        <end position="265"/>
    </location>
</feature>
<comment type="similarity">
    <text evidence="2 12">Belongs to the potyviridae genome polyprotein family.</text>
</comment>
<dbReference type="GO" id="GO:0000166">
    <property type="term" value="F:nucleotide binding"/>
    <property type="evidence" value="ECO:0007669"/>
    <property type="project" value="UniProtKB-KW"/>
</dbReference>
<dbReference type="KEGG" id="vg:40525281"/>
<feature type="domain" description="RdRp catalytic" evidence="14">
    <location>
        <begin position="1"/>
        <end position="60"/>
    </location>
</feature>
<keyword evidence="16" id="KW-1185">Reference proteome</keyword>
<keyword evidence="7" id="KW-0548">Nucleotidyltransferase</keyword>
<name>Q99HQ3_9POTV</name>
<dbReference type="Proteomes" id="UP000232780">
    <property type="component" value="Segment"/>
</dbReference>
<evidence type="ECO:0000256" key="10">
    <source>
        <dbReference type="ARBA" id="ARBA00022953"/>
    </source>
</evidence>
<keyword evidence="8" id="KW-0547">Nucleotide-binding</keyword>
<evidence type="ECO:0000256" key="7">
    <source>
        <dbReference type="ARBA" id="ARBA00022695"/>
    </source>
</evidence>
<dbReference type="SUPFAM" id="SSF56672">
    <property type="entry name" value="DNA/RNA polymerases"/>
    <property type="match status" value="1"/>
</dbReference>
<dbReference type="GO" id="GO:0039694">
    <property type="term" value="P:viral RNA genome replication"/>
    <property type="evidence" value="ECO:0007669"/>
    <property type="project" value="InterPro"/>
</dbReference>
<evidence type="ECO:0000256" key="6">
    <source>
        <dbReference type="ARBA" id="ARBA00022679"/>
    </source>
</evidence>
<dbReference type="RefSeq" id="YP_009665129.1">
    <property type="nucleotide sequence ID" value="NC_043145.1"/>
</dbReference>
<dbReference type="GeneID" id="40525281"/>
<comment type="function">
    <text evidence="11">Involved in aphid transmission, cell-to-cell and systemis movement, encapsidation of the viral RNA and in the regulation of viral RNA amplification.</text>
</comment>
<dbReference type="InterPro" id="IPR043502">
    <property type="entry name" value="DNA/RNA_pol_sf"/>
</dbReference>
<dbReference type="GO" id="GO:0019028">
    <property type="term" value="C:viral capsid"/>
    <property type="evidence" value="ECO:0007669"/>
    <property type="project" value="UniProtKB-KW"/>
</dbReference>
<dbReference type="GO" id="GO:0003968">
    <property type="term" value="F:RNA-directed RNA polymerase activity"/>
    <property type="evidence" value="ECO:0007669"/>
    <property type="project" value="UniProtKB-KW"/>
</dbReference>
<dbReference type="InterPro" id="IPR007094">
    <property type="entry name" value="RNA-dir_pol_PSvirus"/>
</dbReference>
<keyword evidence="6" id="KW-0808">Transferase</keyword>
<dbReference type="GO" id="GO:0003723">
    <property type="term" value="F:RNA binding"/>
    <property type="evidence" value="ECO:0007669"/>
    <property type="project" value="InterPro"/>
</dbReference>
<keyword evidence="5" id="KW-0167">Capsid protein</keyword>
<evidence type="ECO:0000313" key="16">
    <source>
        <dbReference type="Proteomes" id="UP000232780"/>
    </source>
</evidence>
<dbReference type="Pfam" id="PF00767">
    <property type="entry name" value="Poty_coat"/>
    <property type="match status" value="1"/>
</dbReference>
<evidence type="ECO:0000256" key="5">
    <source>
        <dbReference type="ARBA" id="ARBA00022561"/>
    </source>
</evidence>
<dbReference type="Gene3D" id="3.30.70.270">
    <property type="match status" value="1"/>
</dbReference>
<evidence type="ECO:0000256" key="1">
    <source>
        <dbReference type="ARBA" id="ARBA00004328"/>
    </source>
</evidence>
<dbReference type="Pfam" id="PF00680">
    <property type="entry name" value="RdRP_1"/>
    <property type="match status" value="1"/>
</dbReference>
<comment type="subcellular location">
    <subcellularLocation>
        <location evidence="1">Virion</location>
    </subcellularLocation>
</comment>
<keyword evidence="4" id="KW-0696">RNA-directed RNA polymerase</keyword>
<evidence type="ECO:0000256" key="8">
    <source>
        <dbReference type="ARBA" id="ARBA00022741"/>
    </source>
</evidence>
<dbReference type="InterPro" id="IPR001592">
    <property type="entry name" value="Poty_coat"/>
</dbReference>
<evidence type="ECO:0000256" key="11">
    <source>
        <dbReference type="ARBA" id="ARBA00029405"/>
    </source>
</evidence>
<keyword evidence="10" id="KW-0693">Viral RNA replication</keyword>
<dbReference type="InterPro" id="IPR043128">
    <property type="entry name" value="Rev_trsase/Diguanyl_cyclase"/>
</dbReference>
<evidence type="ECO:0000256" key="9">
    <source>
        <dbReference type="ARBA" id="ARBA00022844"/>
    </source>
</evidence>
<dbReference type="GO" id="GO:0006351">
    <property type="term" value="P:DNA-templated transcription"/>
    <property type="evidence" value="ECO:0007669"/>
    <property type="project" value="InterPro"/>
</dbReference>
<dbReference type="PROSITE" id="PS50507">
    <property type="entry name" value="RDRP_SSRNA_POS"/>
    <property type="match status" value="1"/>
</dbReference>
<keyword evidence="9" id="KW-0946">Virion</keyword>
<dbReference type="EMBL" id="AF228515">
    <property type="protein sequence ID" value="AAK00711.1"/>
    <property type="molecule type" value="Genomic_RNA"/>
</dbReference>